<reference evidence="3" key="1">
    <citation type="journal article" date="2020" name="Stud. Mycol.">
        <title>101 Dothideomycetes genomes: a test case for predicting lifestyles and emergence of pathogens.</title>
        <authorList>
            <person name="Haridas S."/>
            <person name="Albert R."/>
            <person name="Binder M."/>
            <person name="Bloem J."/>
            <person name="Labutti K."/>
            <person name="Salamov A."/>
            <person name="Andreopoulos B."/>
            <person name="Baker S."/>
            <person name="Barry K."/>
            <person name="Bills G."/>
            <person name="Bluhm B."/>
            <person name="Cannon C."/>
            <person name="Castanera R."/>
            <person name="Culley D."/>
            <person name="Daum C."/>
            <person name="Ezra D."/>
            <person name="Gonzalez J."/>
            <person name="Henrissat B."/>
            <person name="Kuo A."/>
            <person name="Liang C."/>
            <person name="Lipzen A."/>
            <person name="Lutzoni F."/>
            <person name="Magnuson J."/>
            <person name="Mondo S."/>
            <person name="Nolan M."/>
            <person name="Ohm R."/>
            <person name="Pangilinan J."/>
            <person name="Park H.-J."/>
            <person name="Ramirez L."/>
            <person name="Alfaro M."/>
            <person name="Sun H."/>
            <person name="Tritt A."/>
            <person name="Yoshinaga Y."/>
            <person name="Zwiers L.-H."/>
            <person name="Turgeon B."/>
            <person name="Goodwin S."/>
            <person name="Spatafora J."/>
            <person name="Crous P."/>
            <person name="Grigoriev I."/>
        </authorList>
    </citation>
    <scope>NUCLEOTIDE SEQUENCE</scope>
    <source>
        <strain evidence="3">CBS 113389</strain>
    </source>
</reference>
<protein>
    <recommendedName>
        <fullName evidence="2">NAD(P)-binding domain-containing protein</fullName>
    </recommendedName>
</protein>
<dbReference type="Pfam" id="PF13460">
    <property type="entry name" value="NAD_binding_10"/>
    <property type="match status" value="1"/>
</dbReference>
<dbReference type="InterPro" id="IPR051783">
    <property type="entry name" value="NAD(P)-dependent_oxidoreduct"/>
</dbReference>
<dbReference type="Gene3D" id="3.40.50.720">
    <property type="entry name" value="NAD(P)-binding Rossmann-like Domain"/>
    <property type="match status" value="1"/>
</dbReference>
<dbReference type="EMBL" id="MU001635">
    <property type="protein sequence ID" value="KAF2483634.1"/>
    <property type="molecule type" value="Genomic_DNA"/>
</dbReference>
<dbReference type="InterPro" id="IPR016040">
    <property type="entry name" value="NAD(P)-bd_dom"/>
</dbReference>
<sequence length="346" mass="37592">MASGKKVFIIGPGFIGWNVVELLVKEGYSVTGYVRRKEHADGIKASGADVVMGDLDDTAKITEQVAQFDVVIHTATADHLPSVEAVIDGIKKGAAKGHMTSFIHTSGASVLDDGSKGSARSDRVYSDKTRHDIDTVPDDAPHRPIDLAIVKAQKELAGKAKLAIIVPPLIYGYTHGRGTIQLPTLARFGLKHGYVPCIDKGLGIGANIHVLDLARAYIYILHHLESSTPEQTLENPYFFCEGSGDAEPSWKEYAQGVAASLHQAGAKVDSQPRSLTSEELYGDLLGPYTTAVFAMNTRNRAERLRGLGWEAREKDWKQSWVEDELPRVLEEGDTRFGGYAPIGDKA</sequence>
<gene>
    <name evidence="3" type="ORF">BDY17DRAFT_249609</name>
</gene>
<evidence type="ECO:0000259" key="2">
    <source>
        <dbReference type="Pfam" id="PF13460"/>
    </source>
</evidence>
<evidence type="ECO:0000256" key="1">
    <source>
        <dbReference type="SAM" id="MobiDB-lite"/>
    </source>
</evidence>
<dbReference type="Proteomes" id="UP000799767">
    <property type="component" value="Unassembled WGS sequence"/>
</dbReference>
<proteinExistence type="predicted"/>
<dbReference type="PANTHER" id="PTHR48079:SF6">
    <property type="entry name" value="NAD(P)-BINDING DOMAIN-CONTAINING PROTEIN-RELATED"/>
    <property type="match status" value="1"/>
</dbReference>
<dbReference type="InterPro" id="IPR036291">
    <property type="entry name" value="NAD(P)-bd_dom_sf"/>
</dbReference>
<dbReference type="GO" id="GO:0004029">
    <property type="term" value="F:aldehyde dehydrogenase (NAD+) activity"/>
    <property type="evidence" value="ECO:0007669"/>
    <property type="project" value="TreeGrafter"/>
</dbReference>
<dbReference type="GeneID" id="54472002"/>
<dbReference type="OrthoDB" id="2130169at2759"/>
<evidence type="ECO:0000313" key="4">
    <source>
        <dbReference type="Proteomes" id="UP000799767"/>
    </source>
</evidence>
<feature type="compositionally biased region" description="Basic and acidic residues" evidence="1">
    <location>
        <begin position="113"/>
        <end position="137"/>
    </location>
</feature>
<keyword evidence="4" id="KW-1185">Reference proteome</keyword>
<dbReference type="RefSeq" id="XP_033590204.1">
    <property type="nucleotide sequence ID" value="XM_033731000.1"/>
</dbReference>
<feature type="region of interest" description="Disordered" evidence="1">
    <location>
        <begin position="112"/>
        <end position="137"/>
    </location>
</feature>
<dbReference type="SUPFAM" id="SSF51735">
    <property type="entry name" value="NAD(P)-binding Rossmann-fold domains"/>
    <property type="match status" value="1"/>
</dbReference>
<accession>A0A6A6PV77</accession>
<evidence type="ECO:0000313" key="3">
    <source>
        <dbReference type="EMBL" id="KAF2483634.1"/>
    </source>
</evidence>
<dbReference type="PANTHER" id="PTHR48079">
    <property type="entry name" value="PROTEIN YEEZ"/>
    <property type="match status" value="1"/>
</dbReference>
<feature type="domain" description="NAD(P)-binding" evidence="2">
    <location>
        <begin position="13"/>
        <end position="115"/>
    </location>
</feature>
<organism evidence="3 4">
    <name type="scientific">Neohortaea acidophila</name>
    <dbReference type="NCBI Taxonomy" id="245834"/>
    <lineage>
        <taxon>Eukaryota</taxon>
        <taxon>Fungi</taxon>
        <taxon>Dikarya</taxon>
        <taxon>Ascomycota</taxon>
        <taxon>Pezizomycotina</taxon>
        <taxon>Dothideomycetes</taxon>
        <taxon>Dothideomycetidae</taxon>
        <taxon>Mycosphaerellales</taxon>
        <taxon>Teratosphaeriaceae</taxon>
        <taxon>Neohortaea</taxon>
    </lineage>
</organism>
<dbReference type="AlphaFoldDB" id="A0A6A6PV77"/>
<name>A0A6A6PV77_9PEZI</name>
<dbReference type="GO" id="GO:0005737">
    <property type="term" value="C:cytoplasm"/>
    <property type="evidence" value="ECO:0007669"/>
    <property type="project" value="TreeGrafter"/>
</dbReference>